<dbReference type="Gene3D" id="3.40.50.1110">
    <property type="entry name" value="SGNH hydrolase"/>
    <property type="match status" value="1"/>
</dbReference>
<dbReference type="Proteomes" id="UP001382727">
    <property type="component" value="Chromosome"/>
</dbReference>
<gene>
    <name evidence="2" type="ORF">V1351_06590</name>
</gene>
<organism evidence="2 3">
    <name type="scientific">Janibacter alittae</name>
    <dbReference type="NCBI Taxonomy" id="3115209"/>
    <lineage>
        <taxon>Bacteria</taxon>
        <taxon>Bacillati</taxon>
        <taxon>Actinomycetota</taxon>
        <taxon>Actinomycetes</taxon>
        <taxon>Micrococcales</taxon>
        <taxon>Intrasporangiaceae</taxon>
        <taxon>Janibacter</taxon>
    </lineage>
</organism>
<keyword evidence="2" id="KW-0378">Hydrolase</keyword>
<evidence type="ECO:0000259" key="1">
    <source>
        <dbReference type="Pfam" id="PF13472"/>
    </source>
</evidence>
<dbReference type="SUPFAM" id="SSF52266">
    <property type="entry name" value="SGNH hydrolase"/>
    <property type="match status" value="1"/>
</dbReference>
<reference evidence="2 3" key="1">
    <citation type="submission" date="2024-02" db="EMBL/GenBank/DDBJ databases">
        <title>Janibacter sp. nov., isolated from gut of marine sandworm.</title>
        <authorList>
            <person name="Kim B."/>
            <person name="Jun M.O."/>
            <person name="Shin N.-R."/>
        </authorList>
    </citation>
    <scope>NUCLEOTIDE SEQUENCE [LARGE SCALE GENOMIC DNA]</scope>
    <source>
        <strain evidence="2 3">A1S7</strain>
    </source>
</reference>
<dbReference type="Pfam" id="PF13472">
    <property type="entry name" value="Lipase_GDSL_2"/>
    <property type="match status" value="1"/>
</dbReference>
<keyword evidence="3" id="KW-1185">Reference proteome</keyword>
<accession>A0ABZ2ML36</accession>
<protein>
    <submittedName>
        <fullName evidence="2">SGNH/GDSL hydrolase family protein</fullName>
        <ecNumber evidence="2">3.1.-.-</ecNumber>
    </submittedName>
</protein>
<name>A0ABZ2ML36_9MICO</name>
<dbReference type="EC" id="3.1.-.-" evidence="2"/>
<dbReference type="PANTHER" id="PTHR43784:SF2">
    <property type="entry name" value="GDSL-LIKE LIPASE_ACYLHYDROLASE, PUTATIVE (AFU_ORTHOLOGUE AFUA_2G00820)-RELATED"/>
    <property type="match status" value="1"/>
</dbReference>
<dbReference type="PANTHER" id="PTHR43784">
    <property type="entry name" value="GDSL-LIKE LIPASE/ACYLHYDROLASE, PUTATIVE (AFU_ORTHOLOGUE AFUA_2G00820)-RELATED"/>
    <property type="match status" value="1"/>
</dbReference>
<dbReference type="InterPro" id="IPR036514">
    <property type="entry name" value="SGNH_hydro_sf"/>
</dbReference>
<dbReference type="RefSeq" id="WP_338751906.1">
    <property type="nucleotide sequence ID" value="NZ_CP144913.1"/>
</dbReference>
<dbReference type="InterPro" id="IPR053140">
    <property type="entry name" value="GDSL_Rv0518-like"/>
</dbReference>
<evidence type="ECO:0000313" key="2">
    <source>
        <dbReference type="EMBL" id="WXB77738.1"/>
    </source>
</evidence>
<dbReference type="InterPro" id="IPR013830">
    <property type="entry name" value="SGNH_hydro"/>
</dbReference>
<dbReference type="EMBL" id="CP144913">
    <property type="protein sequence ID" value="WXB77738.1"/>
    <property type="molecule type" value="Genomic_DNA"/>
</dbReference>
<feature type="domain" description="SGNH hydrolase-type esterase" evidence="1">
    <location>
        <begin position="8"/>
        <end position="181"/>
    </location>
</feature>
<evidence type="ECO:0000313" key="3">
    <source>
        <dbReference type="Proteomes" id="UP001382727"/>
    </source>
</evidence>
<sequence>MRTLRYVAIGDSLSEGVGDLSWPDGTPRGWTDRLAELLAAHHGTLDYANLAIRGYRTVEVLQTQVQPALALDPDVVTLTAGMNDILRPRLDVAALRHRLVEIVAPFTAKGVRVAVVPIPDLRGVTPAGRMLQRRRLVLNELYRRLAQEHGMIPPTETSGTVFEDRRAWAEDRLHLSELGHTRLAVAAAELLGTPATIDWAGLPEGPAPRRTLRTEVTWARRYVGPWTWRRLRGRSTGDGRTAKHPDLVRLTAERWETAGRR</sequence>
<dbReference type="CDD" id="cd01832">
    <property type="entry name" value="SGNH_hydrolase_like_1"/>
    <property type="match status" value="1"/>
</dbReference>
<proteinExistence type="predicted"/>
<dbReference type="GO" id="GO:0016787">
    <property type="term" value="F:hydrolase activity"/>
    <property type="evidence" value="ECO:0007669"/>
    <property type="project" value="UniProtKB-KW"/>
</dbReference>